<feature type="compositionally biased region" description="Polar residues" evidence="1">
    <location>
        <begin position="82"/>
        <end position="105"/>
    </location>
</feature>
<dbReference type="AlphaFoldDB" id="A0A9W8B5S8"/>
<name>A0A9W8B5S8_9FUNG</name>
<feature type="region of interest" description="Disordered" evidence="1">
    <location>
        <begin position="64"/>
        <end position="130"/>
    </location>
</feature>
<evidence type="ECO:0000313" key="4">
    <source>
        <dbReference type="Proteomes" id="UP001151582"/>
    </source>
</evidence>
<proteinExistence type="predicted"/>
<protein>
    <submittedName>
        <fullName evidence="3">Uncharacterized protein</fullName>
    </submittedName>
</protein>
<keyword evidence="4" id="KW-1185">Reference proteome</keyword>
<feature type="region of interest" description="Disordered" evidence="1">
    <location>
        <begin position="1"/>
        <end position="23"/>
    </location>
</feature>
<dbReference type="OrthoDB" id="10426682at2759"/>
<organism evidence="3 4">
    <name type="scientific">Dimargaris verticillata</name>
    <dbReference type="NCBI Taxonomy" id="2761393"/>
    <lineage>
        <taxon>Eukaryota</taxon>
        <taxon>Fungi</taxon>
        <taxon>Fungi incertae sedis</taxon>
        <taxon>Zoopagomycota</taxon>
        <taxon>Kickxellomycotina</taxon>
        <taxon>Dimargaritomycetes</taxon>
        <taxon>Dimargaritales</taxon>
        <taxon>Dimargaritaceae</taxon>
        <taxon>Dimargaris</taxon>
    </lineage>
</organism>
<dbReference type="Proteomes" id="UP001151582">
    <property type="component" value="Unassembled WGS sequence"/>
</dbReference>
<evidence type="ECO:0000256" key="1">
    <source>
        <dbReference type="SAM" id="MobiDB-lite"/>
    </source>
</evidence>
<keyword evidence="2" id="KW-0812">Transmembrane</keyword>
<comment type="caution">
    <text evidence="3">The sequence shown here is derived from an EMBL/GenBank/DDBJ whole genome shotgun (WGS) entry which is preliminary data.</text>
</comment>
<feature type="compositionally biased region" description="Polar residues" evidence="1">
    <location>
        <begin position="115"/>
        <end position="127"/>
    </location>
</feature>
<keyword evidence="2" id="KW-0472">Membrane</keyword>
<dbReference type="EMBL" id="JANBQB010000527">
    <property type="protein sequence ID" value="KAJ1975427.1"/>
    <property type="molecule type" value="Genomic_DNA"/>
</dbReference>
<evidence type="ECO:0000256" key="2">
    <source>
        <dbReference type="SAM" id="Phobius"/>
    </source>
</evidence>
<accession>A0A9W8B5S8</accession>
<feature type="compositionally biased region" description="Polar residues" evidence="1">
    <location>
        <begin position="1"/>
        <end position="20"/>
    </location>
</feature>
<gene>
    <name evidence="3" type="ORF">H4R34_004336</name>
</gene>
<sequence>MAGSPALNSDSQRLDNNATVPATGHRISIDTDALSQVTVNDRADDARSLKTQISLPAWATSSSQSVARTSFTKGDKHRSWSHDASNLPSLPQLRPSLTHSSSDHGLQTPFCPQELSASPLSGRSSGLDNRAVDPLLPGHDHGHPSSDLITNRYETNMQRPVMVEICPWEINNGAPLPPAASVARSAVPAGRQPWSAAMPLALRSDATPPAHSWGLINGTSLSAPRTISHCNWTGEKIAGTKADGHYQCHTAEQAAAFHLGPFRRWIWQRHPAFWIINVMLMLGLVAAVLVGGRLSRGQVCQRGWVRQVPLCQAVIVAQCQQVRPCGDPLQYYLTMAGGCACSTTQLD</sequence>
<keyword evidence="2" id="KW-1133">Transmembrane helix</keyword>
<feature type="transmembrane region" description="Helical" evidence="2">
    <location>
        <begin position="272"/>
        <end position="292"/>
    </location>
</feature>
<reference evidence="3" key="1">
    <citation type="submission" date="2022-07" db="EMBL/GenBank/DDBJ databases">
        <title>Phylogenomic reconstructions and comparative analyses of Kickxellomycotina fungi.</title>
        <authorList>
            <person name="Reynolds N.K."/>
            <person name="Stajich J.E."/>
            <person name="Barry K."/>
            <person name="Grigoriev I.V."/>
            <person name="Crous P."/>
            <person name="Smith M.E."/>
        </authorList>
    </citation>
    <scope>NUCLEOTIDE SEQUENCE</scope>
    <source>
        <strain evidence="3">RSA 567</strain>
    </source>
</reference>
<evidence type="ECO:0000313" key="3">
    <source>
        <dbReference type="EMBL" id="KAJ1975427.1"/>
    </source>
</evidence>